<keyword evidence="2" id="KW-1185">Reference proteome</keyword>
<evidence type="ECO:0000313" key="2">
    <source>
        <dbReference type="Proteomes" id="UP001057279"/>
    </source>
</evidence>
<dbReference type="Proteomes" id="UP001057279">
    <property type="component" value="Linkage Group LG15"/>
</dbReference>
<accession>A0ACB9UMF2</accession>
<dbReference type="EMBL" id="CM043040">
    <property type="protein sequence ID" value="KAI4573138.1"/>
    <property type="molecule type" value="Genomic_DNA"/>
</dbReference>
<name>A0ACB9UMF2_9CETA</name>
<proteinExistence type="predicted"/>
<sequence length="223" mass="24832">MKREALTEIRGGLDQFSGFITSCPKFLLAEAPPLQWGQLEKCQISGEVLENQPNTPRSQRELIEASEPLQLERAWKAAGRFADLDSVILGSGVPEVDEFPIHFCSSNTEHRAWYGMTSMWLVQIKGQLHSITLEAFYDQAPAFFDSDFHEYISSSNQILGDGTTPSALGTVTLSQVDTWLPHNLFHLDQRGVSKRLPTNPETEMVQEILDLCDTLGIAPLGRG</sequence>
<comment type="caution">
    <text evidence="1">The sequence shown here is derived from an EMBL/GenBank/DDBJ whole genome shotgun (WGS) entry which is preliminary data.</text>
</comment>
<evidence type="ECO:0000313" key="1">
    <source>
        <dbReference type="EMBL" id="KAI4573138.1"/>
    </source>
</evidence>
<protein>
    <submittedName>
        <fullName evidence="1">Uncharacterized protein</fullName>
    </submittedName>
</protein>
<organism evidence="1 2">
    <name type="scientific">Ovis ammon polii x Ovis aries</name>
    <dbReference type="NCBI Taxonomy" id="2918886"/>
    <lineage>
        <taxon>Eukaryota</taxon>
        <taxon>Metazoa</taxon>
        <taxon>Chordata</taxon>
        <taxon>Craniata</taxon>
        <taxon>Vertebrata</taxon>
        <taxon>Euteleostomi</taxon>
        <taxon>Mammalia</taxon>
        <taxon>Eutheria</taxon>
        <taxon>Laurasiatheria</taxon>
        <taxon>Artiodactyla</taxon>
        <taxon>Ruminantia</taxon>
        <taxon>Pecora</taxon>
        <taxon>Bovidae</taxon>
        <taxon>Caprinae</taxon>
        <taxon>Ovis</taxon>
    </lineage>
</organism>
<gene>
    <name evidence="1" type="ORF">MJG53_012976</name>
</gene>
<reference evidence="1" key="1">
    <citation type="submission" date="2022-03" db="EMBL/GenBank/DDBJ databases">
        <title>Genomic analyses of argali, domestic sheep and their hybrids provide insights into chromosomal evolution, heterosis and genetic basis of agronomic traits.</title>
        <authorList>
            <person name="Li M."/>
        </authorList>
    </citation>
    <scope>NUCLEOTIDE SEQUENCE</scope>
    <source>
        <strain evidence="1">F1 hybrid</strain>
    </source>
</reference>